<keyword evidence="2" id="KW-1185">Reference proteome</keyword>
<dbReference type="Proteomes" id="UP001317629">
    <property type="component" value="Chromosome"/>
</dbReference>
<evidence type="ECO:0008006" key="3">
    <source>
        <dbReference type="Google" id="ProtNLM"/>
    </source>
</evidence>
<accession>A0ABM8E931</accession>
<evidence type="ECO:0000313" key="2">
    <source>
        <dbReference type="Proteomes" id="UP001317629"/>
    </source>
</evidence>
<name>A0ABM8E931_9HYPH</name>
<organism evidence="1 2">
    <name type="scientific">Methylocystis iwaonis</name>
    <dbReference type="NCBI Taxonomy" id="2885079"/>
    <lineage>
        <taxon>Bacteria</taxon>
        <taxon>Pseudomonadati</taxon>
        <taxon>Pseudomonadota</taxon>
        <taxon>Alphaproteobacteria</taxon>
        <taxon>Hyphomicrobiales</taxon>
        <taxon>Methylocystaceae</taxon>
        <taxon>Methylocystis</taxon>
    </lineage>
</organism>
<sequence length="94" mass="10905">MADIWLGSAGTGRDARSVFRFGLTQEQEKRVARVTNKRSSYLYGFNEYRRGDAFIYLGVPFERVRNAAKMYGSRNKMRFEITETKKGARVERIA</sequence>
<proteinExistence type="predicted"/>
<gene>
    <name evidence="1" type="ORF">SS37A_18840</name>
</gene>
<protein>
    <recommendedName>
        <fullName evidence="3">KTSC domain-containing protein</fullName>
    </recommendedName>
</protein>
<reference evidence="1 2" key="1">
    <citation type="journal article" date="2023" name="Int. J. Syst. Evol. Microbiol.">
        <title>Methylocystis iwaonis sp. nov., a type II methane-oxidizing bacterium from surface soil of a rice paddy field in Japan, and emended description of the genus Methylocystis (ex Whittenbury et al. 1970) Bowman et al. 1993.</title>
        <authorList>
            <person name="Kaise H."/>
            <person name="Sawadogo J.B."/>
            <person name="Alam M.S."/>
            <person name="Ueno C."/>
            <person name="Dianou D."/>
            <person name="Shinjo R."/>
            <person name="Asakawa S."/>
        </authorList>
    </citation>
    <scope>NUCLEOTIDE SEQUENCE [LARGE SCALE GENOMIC DNA]</scope>
    <source>
        <strain evidence="1 2">SS37A-Re</strain>
    </source>
</reference>
<dbReference type="EMBL" id="AP027142">
    <property type="protein sequence ID" value="BDV34355.1"/>
    <property type="molecule type" value="Genomic_DNA"/>
</dbReference>
<evidence type="ECO:0000313" key="1">
    <source>
        <dbReference type="EMBL" id="BDV34355.1"/>
    </source>
</evidence>